<dbReference type="PROSITE" id="PS00061">
    <property type="entry name" value="ADH_SHORT"/>
    <property type="match status" value="1"/>
</dbReference>
<keyword evidence="8" id="KW-1185">Reference proteome</keyword>
<dbReference type="SUPFAM" id="SSF51735">
    <property type="entry name" value="NAD(P)-binding Rossmann-fold domains"/>
    <property type="match status" value="1"/>
</dbReference>
<dbReference type="GO" id="GO:0006633">
    <property type="term" value="P:fatty acid biosynthetic process"/>
    <property type="evidence" value="ECO:0007669"/>
    <property type="project" value="TreeGrafter"/>
</dbReference>
<dbReference type="GO" id="GO:0016616">
    <property type="term" value="F:oxidoreductase activity, acting on the CH-OH group of donors, NAD or NADP as acceptor"/>
    <property type="evidence" value="ECO:0007669"/>
    <property type="project" value="TreeGrafter"/>
</dbReference>
<dbReference type="STRING" id="1448315.A0A319BV96"/>
<keyword evidence="2" id="KW-0521">NADP</keyword>
<feature type="domain" description="Ketoreductase" evidence="6">
    <location>
        <begin position="21"/>
        <end position="195"/>
    </location>
</feature>
<evidence type="ECO:0000256" key="4">
    <source>
        <dbReference type="RuleBase" id="RU000363"/>
    </source>
</evidence>
<gene>
    <name evidence="7" type="ORF">BO82DRAFT_358999</name>
</gene>
<dbReference type="GO" id="GO:0044550">
    <property type="term" value="P:secondary metabolite biosynthetic process"/>
    <property type="evidence" value="ECO:0007669"/>
    <property type="project" value="UniProtKB-ARBA"/>
</dbReference>
<name>A0A319BV96_9EURO</name>
<evidence type="ECO:0000256" key="1">
    <source>
        <dbReference type="ARBA" id="ARBA00006484"/>
    </source>
</evidence>
<dbReference type="PANTHER" id="PTHR42760:SF133">
    <property type="entry name" value="3-OXOACYL-[ACYL-CARRIER-PROTEIN] REDUCTASE"/>
    <property type="match status" value="1"/>
</dbReference>
<organism evidence="7 8">
    <name type="scientific">Aspergillus uvarum CBS 121591</name>
    <dbReference type="NCBI Taxonomy" id="1448315"/>
    <lineage>
        <taxon>Eukaryota</taxon>
        <taxon>Fungi</taxon>
        <taxon>Dikarya</taxon>
        <taxon>Ascomycota</taxon>
        <taxon>Pezizomycotina</taxon>
        <taxon>Eurotiomycetes</taxon>
        <taxon>Eurotiomycetidae</taxon>
        <taxon>Eurotiales</taxon>
        <taxon>Aspergillaceae</taxon>
        <taxon>Aspergillus</taxon>
        <taxon>Aspergillus subgen. Circumdati</taxon>
    </lineage>
</organism>
<dbReference type="PRINTS" id="PR00080">
    <property type="entry name" value="SDRFAMILY"/>
</dbReference>
<dbReference type="AlphaFoldDB" id="A0A319BV96"/>
<evidence type="ECO:0000259" key="6">
    <source>
        <dbReference type="SMART" id="SM00822"/>
    </source>
</evidence>
<dbReference type="PRINTS" id="PR00081">
    <property type="entry name" value="GDHRDH"/>
</dbReference>
<proteinExistence type="inferred from homology"/>
<dbReference type="Gene3D" id="3.40.50.720">
    <property type="entry name" value="NAD(P)-binding Rossmann-like Domain"/>
    <property type="match status" value="1"/>
</dbReference>
<reference evidence="7 8" key="1">
    <citation type="submission" date="2016-12" db="EMBL/GenBank/DDBJ databases">
        <title>The genomes of Aspergillus section Nigri reveals drivers in fungal speciation.</title>
        <authorList>
            <consortium name="DOE Joint Genome Institute"/>
            <person name="Vesth T.C."/>
            <person name="Nybo J."/>
            <person name="Theobald S."/>
            <person name="Brandl J."/>
            <person name="Frisvad J.C."/>
            <person name="Nielsen K.F."/>
            <person name="Lyhne E.K."/>
            <person name="Kogle M.E."/>
            <person name="Kuo A."/>
            <person name="Riley R."/>
            <person name="Clum A."/>
            <person name="Nolan M."/>
            <person name="Lipzen A."/>
            <person name="Salamov A."/>
            <person name="Henrissat B."/>
            <person name="Wiebenga A."/>
            <person name="De Vries R.P."/>
            <person name="Grigoriev I.V."/>
            <person name="Mortensen U.H."/>
            <person name="Andersen M.R."/>
            <person name="Baker S.E."/>
        </authorList>
    </citation>
    <scope>NUCLEOTIDE SEQUENCE [LARGE SCALE GENOMIC DNA]</scope>
    <source>
        <strain evidence="7 8">CBS 121591</strain>
    </source>
</reference>
<dbReference type="OrthoDB" id="1393670at2759"/>
<dbReference type="GeneID" id="37139192"/>
<evidence type="ECO:0000256" key="5">
    <source>
        <dbReference type="SAM" id="MobiDB-lite"/>
    </source>
</evidence>
<dbReference type="Pfam" id="PF00106">
    <property type="entry name" value="adh_short"/>
    <property type="match status" value="1"/>
</dbReference>
<sequence>MNRLTQLTTQLTYPQGLLAHQTALITGAAQGIGAETARLFAREGARVVIADVDGEQSHALAQALNTQHGPNTALAIPGDLTDETYITALIRQTAAFGNGKIHILVNNAGFTWDGVIHKMTTHQFTTMLTIHATAPFQLVRAAAPFFRVHDGDARCIVNISSTSGVHGNPGQANYSTAKAAIIGLTKTIAKEWGPGFGVRANTVAFGHVRTRLTSPKEDGAVMVTAAGERVALGIPGGQLAARRGGSSDKEGDGQYPDIPLGRPASAEEAARVVLAVASPLFAYVTGETIRVTGGRNM</sequence>
<comment type="similarity">
    <text evidence="1 4">Belongs to the short-chain dehydrogenases/reductases (SDR) family.</text>
</comment>
<dbReference type="EMBL" id="KZ821755">
    <property type="protein sequence ID" value="PYH76575.1"/>
    <property type="molecule type" value="Genomic_DNA"/>
</dbReference>
<dbReference type="FunFam" id="3.40.50.720:FF:000084">
    <property type="entry name" value="Short-chain dehydrogenase reductase"/>
    <property type="match status" value="1"/>
</dbReference>
<dbReference type="PANTHER" id="PTHR42760">
    <property type="entry name" value="SHORT-CHAIN DEHYDROGENASES/REDUCTASES FAMILY MEMBER"/>
    <property type="match status" value="1"/>
</dbReference>
<dbReference type="VEuPathDB" id="FungiDB:BO82DRAFT_358999"/>
<dbReference type="GO" id="GO:0048038">
    <property type="term" value="F:quinone binding"/>
    <property type="evidence" value="ECO:0007669"/>
    <property type="project" value="TreeGrafter"/>
</dbReference>
<keyword evidence="3" id="KW-0560">Oxidoreductase</keyword>
<dbReference type="InterPro" id="IPR057326">
    <property type="entry name" value="KR_dom"/>
</dbReference>
<accession>A0A319BV96</accession>
<dbReference type="InterPro" id="IPR002347">
    <property type="entry name" value="SDR_fam"/>
</dbReference>
<evidence type="ECO:0000256" key="2">
    <source>
        <dbReference type="ARBA" id="ARBA00022857"/>
    </source>
</evidence>
<evidence type="ECO:0000256" key="3">
    <source>
        <dbReference type="ARBA" id="ARBA00023002"/>
    </source>
</evidence>
<dbReference type="InterPro" id="IPR020904">
    <property type="entry name" value="Sc_DH/Rdtase_CS"/>
</dbReference>
<evidence type="ECO:0000313" key="7">
    <source>
        <dbReference type="EMBL" id="PYH76575.1"/>
    </source>
</evidence>
<dbReference type="Proteomes" id="UP000248340">
    <property type="component" value="Unassembled WGS sequence"/>
</dbReference>
<dbReference type="SMART" id="SM00822">
    <property type="entry name" value="PKS_KR"/>
    <property type="match status" value="1"/>
</dbReference>
<dbReference type="InterPro" id="IPR036291">
    <property type="entry name" value="NAD(P)-bd_dom_sf"/>
</dbReference>
<dbReference type="RefSeq" id="XP_025486775.1">
    <property type="nucleotide sequence ID" value="XM_025636451.1"/>
</dbReference>
<protein>
    <submittedName>
        <fullName evidence="7">3-oxoacyl-reductase</fullName>
    </submittedName>
</protein>
<feature type="region of interest" description="Disordered" evidence="5">
    <location>
        <begin position="237"/>
        <end position="261"/>
    </location>
</feature>
<evidence type="ECO:0000313" key="8">
    <source>
        <dbReference type="Proteomes" id="UP000248340"/>
    </source>
</evidence>